<keyword evidence="1" id="KW-0472">Membrane</keyword>
<keyword evidence="1" id="KW-0812">Transmembrane</keyword>
<keyword evidence="2" id="KW-0614">Plasmid</keyword>
<reference evidence="2" key="1">
    <citation type="journal article" date="2007" name="Plasmid">
        <title>Characterization of plasmid pASV479 from Bifidobacterium pseudolongum subsp. globosum and its use for expression vector construction.</title>
        <authorList>
            <person name="Sangrador-Vegas A."/>
            <person name="Stanton C."/>
            <person name="van Sinderen D."/>
            <person name="Fitzgerald G.F."/>
            <person name="Ross R.P."/>
        </authorList>
    </citation>
    <scope>NUCLEOTIDE SEQUENCE</scope>
    <source>
        <plasmid evidence="2">pASV479</plasmid>
    </source>
</reference>
<sequence>MAVLWVYDLHTAAIAVGVVAVLLAVTSLCWRPMRSAMSGGWVALVPLGGILARANQIRTCEALERAGIYKRRKPTATIPAHTVHRRSCTTVRFDGSGEAGMSPDKLAKRLAENARVWGARSYAISEEANRPGRYTLRLYRSEVAPSALDTDIVGTVA</sequence>
<feature type="transmembrane region" description="Helical" evidence="1">
    <location>
        <begin position="12"/>
        <end position="30"/>
    </location>
</feature>
<keyword evidence="1" id="KW-1133">Transmembrane helix</keyword>
<organism evidence="2">
    <name type="scientific">Bifidobacterium pseudolongum subsp. globosum</name>
    <dbReference type="NCBI Taxonomy" id="1690"/>
    <lineage>
        <taxon>Bacteria</taxon>
        <taxon>Bacillati</taxon>
        <taxon>Actinomycetota</taxon>
        <taxon>Actinomycetes</taxon>
        <taxon>Bifidobacteriales</taxon>
        <taxon>Bifidobacteriaceae</taxon>
        <taxon>Bifidobacterium</taxon>
    </lineage>
</organism>
<accession>A0EJ83</accession>
<proteinExistence type="predicted"/>
<geneLocation type="plasmid" evidence="2">
    <name>pASV479</name>
</geneLocation>
<evidence type="ECO:0000313" key="2">
    <source>
        <dbReference type="EMBL" id="AAZ30039.2"/>
    </source>
</evidence>
<dbReference type="EMBL" id="DQ103758">
    <property type="protein sequence ID" value="AAZ30039.2"/>
    <property type="molecule type" value="Genomic_DNA"/>
</dbReference>
<evidence type="ECO:0000256" key="1">
    <source>
        <dbReference type="SAM" id="Phobius"/>
    </source>
</evidence>
<dbReference type="AlphaFoldDB" id="A0EJ83"/>
<protein>
    <submittedName>
        <fullName evidence="2">Uncharacterized protein</fullName>
    </submittedName>
</protein>
<name>A0EJ83_9BIFI</name>